<evidence type="ECO:0000256" key="8">
    <source>
        <dbReference type="ARBA" id="ARBA00022840"/>
    </source>
</evidence>
<feature type="active site" evidence="13">
    <location>
        <position position="160"/>
    </location>
</feature>
<evidence type="ECO:0000256" key="10">
    <source>
        <dbReference type="ARBA" id="ARBA00023277"/>
    </source>
</evidence>
<dbReference type="PANTHER" id="PTHR30305:SF1">
    <property type="entry name" value="HPR KINASE_PHOSPHORYLASE"/>
    <property type="match status" value="1"/>
</dbReference>
<dbReference type="EC" id="2.7.4.-" evidence="13"/>
<organism evidence="16 17">
    <name type="scientific">Candidatus Vagococcus giribetii</name>
    <dbReference type="NCBI Taxonomy" id="2230876"/>
    <lineage>
        <taxon>Bacteria</taxon>
        <taxon>Bacillati</taxon>
        <taxon>Bacillota</taxon>
        <taxon>Bacilli</taxon>
        <taxon>Lactobacillales</taxon>
        <taxon>Enterococcaceae</taxon>
        <taxon>Vagococcus</taxon>
    </lineage>
</organism>
<evidence type="ECO:0000259" key="15">
    <source>
        <dbReference type="Pfam" id="PF07475"/>
    </source>
</evidence>
<keyword evidence="6 13" id="KW-0547">Nucleotide-binding</keyword>
<evidence type="ECO:0000313" key="16">
    <source>
        <dbReference type="EMBL" id="MBO0476358.1"/>
    </source>
</evidence>
<proteinExistence type="inferred from homology"/>
<keyword evidence="8 13" id="KW-0067">ATP-binding</keyword>
<comment type="similarity">
    <text evidence="2 13">Belongs to the HPrK/P family.</text>
</comment>
<feature type="region of interest" description="Important for the catalytic mechanism of both phosphorylation and dephosphorylation" evidence="13">
    <location>
        <begin position="202"/>
        <end position="211"/>
    </location>
</feature>
<feature type="region of interest" description="Important for the catalytic mechanism of dephosphorylation" evidence="13">
    <location>
        <begin position="265"/>
        <end position="270"/>
    </location>
</feature>
<dbReference type="CDD" id="cd01918">
    <property type="entry name" value="HprK_C"/>
    <property type="match status" value="1"/>
</dbReference>
<feature type="binding site" evidence="13">
    <location>
        <position position="203"/>
    </location>
    <ligand>
        <name>Mg(2+)</name>
        <dbReference type="ChEBI" id="CHEBI:18420"/>
    </ligand>
</feature>
<gene>
    <name evidence="13" type="primary">hprK</name>
    <name evidence="16" type="ORF">DOK76_04705</name>
</gene>
<evidence type="ECO:0000313" key="17">
    <source>
        <dbReference type="Proteomes" id="UP000664857"/>
    </source>
</evidence>
<accession>A0ABS3HT60</accession>
<name>A0ABS3HT60_9ENTE</name>
<feature type="binding site" evidence="13">
    <location>
        <position position="161"/>
    </location>
    <ligand>
        <name>Mg(2+)</name>
        <dbReference type="ChEBI" id="CHEBI:18420"/>
    </ligand>
</feature>
<evidence type="ECO:0000256" key="4">
    <source>
        <dbReference type="ARBA" id="ARBA00022527"/>
    </source>
</evidence>
<comment type="caution">
    <text evidence="16">The sequence shown here is derived from an EMBL/GenBank/DDBJ whole genome shotgun (WGS) entry which is preliminary data.</text>
</comment>
<dbReference type="PANTHER" id="PTHR30305">
    <property type="entry name" value="PROTEIN YJDM-RELATED"/>
    <property type="match status" value="1"/>
</dbReference>
<dbReference type="NCBIfam" id="TIGR00679">
    <property type="entry name" value="hpr-ser"/>
    <property type="match status" value="1"/>
</dbReference>
<dbReference type="InterPro" id="IPR003755">
    <property type="entry name" value="HPr(Ser)_kin/Pase"/>
</dbReference>
<comment type="domain">
    <text evidence="13">The Walker A ATP-binding motif also binds Pi and PPi.</text>
</comment>
<comment type="function">
    <text evidence="13">Catalyzes the ATP- as well as the pyrophosphate-dependent phosphorylation of a specific serine residue in HPr, a phosphocarrier protein of the phosphoenolpyruvate-dependent sugar phosphotransferase system (PTS). HprK/P also catalyzes the pyrophosphate-producing, inorganic phosphate-dependent dephosphorylation (phosphorolysis) of seryl-phosphorylated HPr (P-Ser-HPr). The two antagonistic activities of HprK/P are regulated by several intracellular metabolites, which change their concentration in response to the absence or presence of rapidly metabolisable carbon sources (glucose, fructose, etc.) in the growth medium. Therefore, by controlling the phosphorylation state of HPr, HPrK/P is a sensor enzyme that plays a major role in the regulation of carbon metabolism and sugar transport: it mediates carbon catabolite repression (CCR), and regulates PTS-catalyzed carbohydrate uptake and inducer exclusion.</text>
</comment>
<evidence type="ECO:0000256" key="3">
    <source>
        <dbReference type="ARBA" id="ARBA00018922"/>
    </source>
</evidence>
<dbReference type="Pfam" id="PF02603">
    <property type="entry name" value="Hpr_kinase_N"/>
    <property type="match status" value="1"/>
</dbReference>
<dbReference type="Pfam" id="PF07475">
    <property type="entry name" value="Hpr_kinase_C"/>
    <property type="match status" value="1"/>
</dbReference>
<evidence type="ECO:0000259" key="14">
    <source>
        <dbReference type="Pfam" id="PF02603"/>
    </source>
</evidence>
<evidence type="ECO:0000256" key="7">
    <source>
        <dbReference type="ARBA" id="ARBA00022777"/>
    </source>
</evidence>
<dbReference type="InterPro" id="IPR027417">
    <property type="entry name" value="P-loop_NTPase"/>
</dbReference>
<keyword evidence="5 13" id="KW-0808">Transferase</keyword>
<keyword evidence="13" id="KW-0460">Magnesium</keyword>
<evidence type="ECO:0000256" key="13">
    <source>
        <dbReference type="HAMAP-Rule" id="MF_01249"/>
    </source>
</evidence>
<keyword evidence="7 13" id="KW-0418">Kinase</keyword>
<dbReference type="Proteomes" id="UP000664857">
    <property type="component" value="Unassembled WGS sequence"/>
</dbReference>
<comment type="subunit">
    <text evidence="13">Homohexamer.</text>
</comment>
<comment type="catalytic activity">
    <reaction evidence="12 13">
        <text>[HPr protein]-O-phospho-L-serine + phosphate + H(+) = [HPr protein]-L-serine + diphosphate</text>
        <dbReference type="Rhea" id="RHEA:46604"/>
        <dbReference type="Rhea" id="RHEA-COMP:11602"/>
        <dbReference type="Rhea" id="RHEA-COMP:11603"/>
        <dbReference type="ChEBI" id="CHEBI:15378"/>
        <dbReference type="ChEBI" id="CHEBI:29999"/>
        <dbReference type="ChEBI" id="CHEBI:33019"/>
        <dbReference type="ChEBI" id="CHEBI:43474"/>
        <dbReference type="ChEBI" id="CHEBI:83421"/>
    </reaction>
</comment>
<reference evidence="16 17" key="1">
    <citation type="submission" date="2021-03" db="EMBL/GenBank/DDBJ databases">
        <title>Enterococcal diversity collection.</title>
        <authorList>
            <person name="Gilmore M.S."/>
            <person name="Schwartzman J."/>
            <person name="Van Tyne D."/>
            <person name="Martin M."/>
            <person name="Earl A.M."/>
            <person name="Manson A.L."/>
            <person name="Straub T."/>
            <person name="Salamzade R."/>
            <person name="Saavedra J."/>
            <person name="Lebreton F."/>
            <person name="Prichula J."/>
            <person name="Schaufler K."/>
            <person name="Gaca A."/>
            <person name="Sgardioli B."/>
            <person name="Wagenaar J."/>
            <person name="Strong T."/>
        </authorList>
    </citation>
    <scope>NUCLEOTIDE SEQUENCE [LARGE SCALE GENOMIC DNA]</scope>
    <source>
        <strain evidence="16 17">DIV0080</strain>
    </source>
</reference>
<evidence type="ECO:0000256" key="1">
    <source>
        <dbReference type="ARBA" id="ARBA00001120"/>
    </source>
</evidence>
<keyword evidence="13" id="KW-0479">Metal-binding</keyword>
<evidence type="ECO:0000256" key="9">
    <source>
        <dbReference type="ARBA" id="ARBA00023268"/>
    </source>
</evidence>
<dbReference type="SUPFAM" id="SSF53795">
    <property type="entry name" value="PEP carboxykinase-like"/>
    <property type="match status" value="1"/>
</dbReference>
<keyword evidence="9 13" id="KW-0511">Multifunctional enzyme</keyword>
<evidence type="ECO:0000256" key="5">
    <source>
        <dbReference type="ARBA" id="ARBA00022679"/>
    </source>
</evidence>
<feature type="active site" description="Proton acceptor; for phosphorylation activity. Proton donor; for dephosphorylation activity" evidence="13">
    <location>
        <position position="178"/>
    </location>
</feature>
<protein>
    <recommendedName>
        <fullName evidence="3 13">HPr kinase/phosphorylase</fullName>
        <shortName evidence="13">HPrK/P</shortName>
        <ecNumber evidence="13">2.7.11.-</ecNumber>
        <ecNumber evidence="13">2.7.4.-</ecNumber>
    </recommendedName>
    <alternativeName>
        <fullName evidence="11 13">HPr(Ser) kinase/phosphorylase</fullName>
    </alternativeName>
</protein>
<dbReference type="HAMAP" id="MF_01249">
    <property type="entry name" value="HPr_kinase"/>
    <property type="match status" value="1"/>
</dbReference>
<feature type="binding site" evidence="13">
    <location>
        <begin position="154"/>
        <end position="161"/>
    </location>
    <ligand>
        <name>ATP</name>
        <dbReference type="ChEBI" id="CHEBI:30616"/>
    </ligand>
</feature>
<dbReference type="InterPro" id="IPR028979">
    <property type="entry name" value="Ser_kin/Pase_Hpr-like_N_sf"/>
</dbReference>
<dbReference type="GO" id="GO:0016301">
    <property type="term" value="F:kinase activity"/>
    <property type="evidence" value="ECO:0007669"/>
    <property type="project" value="UniProtKB-KW"/>
</dbReference>
<dbReference type="EC" id="2.7.11.-" evidence="13"/>
<feature type="domain" description="HPr(Ser) kinase/phosphorylase N-terminal" evidence="14">
    <location>
        <begin position="5"/>
        <end position="128"/>
    </location>
</feature>
<feature type="active site" evidence="13">
    <location>
        <position position="139"/>
    </location>
</feature>
<sequence>MTEMVQIKDIVNQLQLDVYSGEDYLDRSVCSSEISRPGLELTGYFNYYPADRIQLFGKKEITFTEKMTSIEKDIIFRKLCSEEIPCFVVARGLKVPEELVEITKEKHIPIISSTISTSLLSGIISNFLESQLAERVSIHGVLVEVYGLGVLIQGSSGIGKSETGLELIKKGHRLIADDRVDIYRQDERTVIGEAPKILEHLMEIRGVGIIDIMNLFGASSVRNKSQISLVVNLQDWTNDNKYDRLGSSTETISLGNVPVPRITIPVSTGRNVATIIEVAAMNFRAKTMGYDATKKFEANLSKLIEENSSEKGN</sequence>
<comment type="miscellaneous">
    <text evidence="13">Both phosphorylation and phosphorolysis are carried out by the same active site and suggest a common mechanism for both reactions.</text>
</comment>
<keyword evidence="17" id="KW-1185">Reference proteome</keyword>
<evidence type="ECO:0000256" key="11">
    <source>
        <dbReference type="ARBA" id="ARBA00033012"/>
    </source>
</evidence>
<dbReference type="InterPro" id="IPR011126">
    <property type="entry name" value="Hpr_kin/Pase_Hpr_N"/>
</dbReference>
<dbReference type="EMBL" id="JAFLVX010000014">
    <property type="protein sequence ID" value="MBO0476358.1"/>
    <property type="molecule type" value="Genomic_DNA"/>
</dbReference>
<evidence type="ECO:0000256" key="2">
    <source>
        <dbReference type="ARBA" id="ARBA00006883"/>
    </source>
</evidence>
<feature type="domain" description="HPr kinase/phosphorylase C-terminal" evidence="15">
    <location>
        <begin position="131"/>
        <end position="299"/>
    </location>
</feature>
<dbReference type="RefSeq" id="WP_206965324.1">
    <property type="nucleotide sequence ID" value="NZ_JAFLVX010000014.1"/>
</dbReference>
<dbReference type="Gene3D" id="3.40.50.300">
    <property type="entry name" value="P-loop containing nucleotide triphosphate hydrolases"/>
    <property type="match status" value="1"/>
</dbReference>
<keyword evidence="10 13" id="KW-0119">Carbohydrate metabolism</keyword>
<evidence type="ECO:0000256" key="6">
    <source>
        <dbReference type="ARBA" id="ARBA00022741"/>
    </source>
</evidence>
<keyword evidence="4 13" id="KW-0723">Serine/threonine-protein kinase</keyword>
<comment type="cofactor">
    <cofactor evidence="13">
        <name>Mg(2+)</name>
        <dbReference type="ChEBI" id="CHEBI:18420"/>
    </cofactor>
</comment>
<dbReference type="InterPro" id="IPR011104">
    <property type="entry name" value="Hpr_kin/Pase_C"/>
</dbReference>
<evidence type="ECO:0000256" key="12">
    <source>
        <dbReference type="ARBA" id="ARBA00047657"/>
    </source>
</evidence>
<feature type="active site" evidence="13">
    <location>
        <position position="244"/>
    </location>
</feature>
<comment type="catalytic activity">
    <reaction evidence="1 13">
        <text>[HPr protein]-L-serine + ATP = [HPr protein]-O-phospho-L-serine + ADP + H(+)</text>
        <dbReference type="Rhea" id="RHEA:46600"/>
        <dbReference type="Rhea" id="RHEA-COMP:11602"/>
        <dbReference type="Rhea" id="RHEA-COMP:11603"/>
        <dbReference type="ChEBI" id="CHEBI:15378"/>
        <dbReference type="ChEBI" id="CHEBI:29999"/>
        <dbReference type="ChEBI" id="CHEBI:30616"/>
        <dbReference type="ChEBI" id="CHEBI:83421"/>
        <dbReference type="ChEBI" id="CHEBI:456216"/>
    </reaction>
</comment>
<dbReference type="SUPFAM" id="SSF75138">
    <property type="entry name" value="HprK N-terminal domain-like"/>
    <property type="match status" value="1"/>
</dbReference>
<dbReference type="Gene3D" id="3.40.1390.20">
    <property type="entry name" value="HprK N-terminal domain-like"/>
    <property type="match status" value="1"/>
</dbReference>